<name>A0A934N817_9BACT</name>
<dbReference type="Gene3D" id="3.40.50.300">
    <property type="entry name" value="P-loop containing nucleotide triphosphate hydrolases"/>
    <property type="match status" value="2"/>
</dbReference>
<dbReference type="InterPro" id="IPR018973">
    <property type="entry name" value="MZB"/>
</dbReference>
<dbReference type="GO" id="GO:0043138">
    <property type="term" value="F:3'-5' DNA helicase activity"/>
    <property type="evidence" value="ECO:0007669"/>
    <property type="project" value="TreeGrafter"/>
</dbReference>
<evidence type="ECO:0000313" key="5">
    <source>
        <dbReference type="EMBL" id="MBJ7597513.1"/>
    </source>
</evidence>
<dbReference type="SMART" id="SM00487">
    <property type="entry name" value="DEXDc"/>
    <property type="match status" value="1"/>
</dbReference>
<dbReference type="EMBL" id="JAEKNR010000064">
    <property type="protein sequence ID" value="MBJ7597513.1"/>
    <property type="molecule type" value="Genomic_DNA"/>
</dbReference>
<dbReference type="PANTHER" id="PTHR47957:SF3">
    <property type="entry name" value="ATP-DEPENDENT HELICASE HRQ1"/>
    <property type="match status" value="1"/>
</dbReference>
<dbReference type="InterPro" id="IPR027417">
    <property type="entry name" value="P-loop_NTPase"/>
</dbReference>
<dbReference type="SMART" id="SM00490">
    <property type="entry name" value="HELICc"/>
    <property type="match status" value="1"/>
</dbReference>
<dbReference type="GO" id="GO:0036297">
    <property type="term" value="P:interstrand cross-link repair"/>
    <property type="evidence" value="ECO:0007669"/>
    <property type="project" value="TreeGrafter"/>
</dbReference>
<dbReference type="CDD" id="cd18797">
    <property type="entry name" value="SF2_C_Hrq"/>
    <property type="match status" value="1"/>
</dbReference>
<comment type="caution">
    <text evidence="5">The sequence shown here is derived from an EMBL/GenBank/DDBJ whole genome shotgun (WGS) entry which is preliminary data.</text>
</comment>
<keyword evidence="5" id="KW-0347">Helicase</keyword>
<dbReference type="GO" id="GO:0006289">
    <property type="term" value="P:nucleotide-excision repair"/>
    <property type="evidence" value="ECO:0007669"/>
    <property type="project" value="TreeGrafter"/>
</dbReference>
<dbReference type="PANTHER" id="PTHR47957">
    <property type="entry name" value="ATP-DEPENDENT HELICASE HRQ1"/>
    <property type="match status" value="1"/>
</dbReference>
<reference evidence="5" key="1">
    <citation type="submission" date="2020-10" db="EMBL/GenBank/DDBJ databases">
        <title>Ca. Dormibacterota MAGs.</title>
        <authorList>
            <person name="Montgomery K."/>
        </authorList>
    </citation>
    <scope>NUCLEOTIDE SEQUENCE [LARGE SCALE GENOMIC DNA]</scope>
    <source>
        <strain evidence="5">SC8812_S17_10</strain>
    </source>
</reference>
<accession>A0A934N817</accession>
<keyword evidence="2" id="KW-0067">ATP-binding</keyword>
<dbReference type="Pfam" id="PF09369">
    <property type="entry name" value="MZB"/>
    <property type="match status" value="1"/>
</dbReference>
<evidence type="ECO:0000259" key="3">
    <source>
        <dbReference type="PROSITE" id="PS51192"/>
    </source>
</evidence>
<dbReference type="CDD" id="cd17923">
    <property type="entry name" value="DEXHc_Hrq1-like"/>
    <property type="match status" value="1"/>
</dbReference>
<dbReference type="AlphaFoldDB" id="A0A934N817"/>
<sequence length="750" mass="82404">MLTAPAFDPAQLPGDVTLDHVIPARSPDTTPLPADLRPEIAAALAGRGVDRLYSHQAEAYAHVRAGRNVVVVTPTASGKTLCYNLPVLQGLMERPDSRALYLFPTKALAQDQLAELGALVSPLPIDVKVAVYDGDTPPGQRTAIREGGHIVLTNPDMLHTGVLPHHTRWRKLFSSLEHVVVDELHTYRGLFGSQVANLIRRLKRVCAFYGSNPRFVCASATIANPRQLAEKLLEEEQVALVDRNGAPRGERRLVFYNPPLVDRRLGVRRSSLLEGKRIAAPWIKQATQTIVFCRSRLQVEVMLSYLQESLLPRLDSRRRVRGYRSGYLPLRRREIEAGLRSGDVWGVVSTNALELGIDIGSLQAAVIVGYPGTIASTWQQLGRAGRRSGSVAVFVASSSPLDQFIVRHPEYFLGASPEEGLIDPDNLLVLAGHLQAGLFELPLLDGERFGRSDVSGLLELFAEDGVASHSGGRWFWSQDAFPAEGISLRRMAADNVVIVDTSAARPEVIGEMDQFSAQVMLHEEAIYLQDGAQYHVDRLDWEEKKAYVRPVKVDYYTDALLGLSVHVLDTFEHDPLPGLDRSHGEVKLTSLATMFKKIRFHTHENVGAGPINLPQQTLHTTAYWTTLDPSLWDALGRERLEAGLQGMAHAMRTVGALRLMCDPRDLGALGEVRSIATRRPTVTVYEVYPGGVGYSRRLYELHRELLTGAAELVGECQCDDGCPSCIGPLSGVEGAKSSCLRLLSVNALPV</sequence>
<dbReference type="InterPro" id="IPR014001">
    <property type="entry name" value="Helicase_ATP-bd"/>
</dbReference>
<dbReference type="PROSITE" id="PS51194">
    <property type="entry name" value="HELICASE_CTER"/>
    <property type="match status" value="1"/>
</dbReference>
<dbReference type="Proteomes" id="UP000612893">
    <property type="component" value="Unassembled WGS sequence"/>
</dbReference>
<dbReference type="InterPro" id="IPR011545">
    <property type="entry name" value="DEAD/DEAH_box_helicase_dom"/>
</dbReference>
<evidence type="ECO:0000256" key="2">
    <source>
        <dbReference type="ARBA" id="ARBA00022840"/>
    </source>
</evidence>
<gene>
    <name evidence="5" type="ORF">JF922_05435</name>
</gene>
<dbReference type="SUPFAM" id="SSF52540">
    <property type="entry name" value="P-loop containing nucleoside triphosphate hydrolases"/>
    <property type="match status" value="2"/>
</dbReference>
<dbReference type="GO" id="GO:0003676">
    <property type="term" value="F:nucleic acid binding"/>
    <property type="evidence" value="ECO:0007669"/>
    <property type="project" value="InterPro"/>
</dbReference>
<dbReference type="PROSITE" id="PS51192">
    <property type="entry name" value="HELICASE_ATP_BIND_1"/>
    <property type="match status" value="1"/>
</dbReference>
<dbReference type="GO" id="GO:0005524">
    <property type="term" value="F:ATP binding"/>
    <property type="evidence" value="ECO:0007669"/>
    <property type="project" value="UniProtKB-KW"/>
</dbReference>
<evidence type="ECO:0000313" key="6">
    <source>
        <dbReference type="Proteomes" id="UP000612893"/>
    </source>
</evidence>
<dbReference type="InterPro" id="IPR001650">
    <property type="entry name" value="Helicase_C-like"/>
</dbReference>
<keyword evidence="6" id="KW-1185">Reference proteome</keyword>
<feature type="domain" description="Helicase ATP-binding" evidence="3">
    <location>
        <begin position="60"/>
        <end position="240"/>
    </location>
</feature>
<dbReference type="Pfam" id="PF00271">
    <property type="entry name" value="Helicase_C"/>
    <property type="match status" value="1"/>
</dbReference>
<dbReference type="Pfam" id="PF00270">
    <property type="entry name" value="DEAD"/>
    <property type="match status" value="1"/>
</dbReference>
<protein>
    <submittedName>
        <fullName evidence="5">DEAD/DEAH box helicase</fullName>
    </submittedName>
</protein>
<keyword evidence="5" id="KW-0378">Hydrolase</keyword>
<evidence type="ECO:0000259" key="4">
    <source>
        <dbReference type="PROSITE" id="PS51194"/>
    </source>
</evidence>
<feature type="domain" description="Helicase C-terminal" evidence="4">
    <location>
        <begin position="275"/>
        <end position="428"/>
    </location>
</feature>
<proteinExistence type="predicted"/>
<organism evidence="5 6">
    <name type="scientific">Candidatus Nephthysia bennettiae</name>
    <dbReference type="NCBI Taxonomy" id="3127016"/>
    <lineage>
        <taxon>Bacteria</taxon>
        <taxon>Bacillati</taxon>
        <taxon>Candidatus Dormiibacterota</taxon>
        <taxon>Candidatus Dormibacteria</taxon>
        <taxon>Candidatus Dormibacterales</taxon>
        <taxon>Candidatus Dormibacteraceae</taxon>
        <taxon>Candidatus Nephthysia</taxon>
    </lineage>
</organism>
<evidence type="ECO:0000256" key="1">
    <source>
        <dbReference type="ARBA" id="ARBA00022741"/>
    </source>
</evidence>
<keyword evidence="1" id="KW-0547">Nucleotide-binding</keyword>